<proteinExistence type="inferred from homology"/>
<evidence type="ECO:0000313" key="5">
    <source>
        <dbReference type="EMBL" id="KAK0383456.1"/>
    </source>
</evidence>
<keyword evidence="4" id="KW-0472">Membrane</keyword>
<comment type="similarity">
    <text evidence="1">Belongs to the glycosyltransferase 34 family.</text>
</comment>
<gene>
    <name evidence="5" type="ORF">NLU13_9367</name>
</gene>
<keyword evidence="2" id="KW-0328">Glycosyltransferase</keyword>
<evidence type="ECO:0000256" key="2">
    <source>
        <dbReference type="ARBA" id="ARBA00022676"/>
    </source>
</evidence>
<keyword evidence="3" id="KW-0808">Transferase</keyword>
<dbReference type="AlphaFoldDB" id="A0AA39GAG3"/>
<reference evidence="5" key="1">
    <citation type="submission" date="2022-10" db="EMBL/GenBank/DDBJ databases">
        <title>Determination and structural analysis of whole genome sequence of Sarocladium strictum F4-1.</title>
        <authorList>
            <person name="Hu L."/>
            <person name="Jiang Y."/>
        </authorList>
    </citation>
    <scope>NUCLEOTIDE SEQUENCE</scope>
    <source>
        <strain evidence="5">F4-1</strain>
    </source>
</reference>
<comment type="caution">
    <text evidence="5">The sequence shown here is derived from an EMBL/GenBank/DDBJ whole genome shotgun (WGS) entry which is preliminary data.</text>
</comment>
<organism evidence="5 6">
    <name type="scientific">Sarocladium strictum</name>
    <name type="common">Black bundle disease fungus</name>
    <name type="synonym">Acremonium strictum</name>
    <dbReference type="NCBI Taxonomy" id="5046"/>
    <lineage>
        <taxon>Eukaryota</taxon>
        <taxon>Fungi</taxon>
        <taxon>Dikarya</taxon>
        <taxon>Ascomycota</taxon>
        <taxon>Pezizomycotina</taxon>
        <taxon>Sordariomycetes</taxon>
        <taxon>Hypocreomycetidae</taxon>
        <taxon>Hypocreales</taxon>
        <taxon>Sarocladiaceae</taxon>
        <taxon>Sarocladium</taxon>
    </lineage>
</organism>
<evidence type="ECO:0000256" key="3">
    <source>
        <dbReference type="ARBA" id="ARBA00022679"/>
    </source>
</evidence>
<dbReference type="Proteomes" id="UP001175261">
    <property type="component" value="Unassembled WGS sequence"/>
</dbReference>
<dbReference type="EMBL" id="JAPDFR010000009">
    <property type="protein sequence ID" value="KAK0383456.1"/>
    <property type="molecule type" value="Genomic_DNA"/>
</dbReference>
<dbReference type="GO" id="GO:0000139">
    <property type="term" value="C:Golgi membrane"/>
    <property type="evidence" value="ECO:0007669"/>
    <property type="project" value="TreeGrafter"/>
</dbReference>
<evidence type="ECO:0000256" key="1">
    <source>
        <dbReference type="ARBA" id="ARBA00005664"/>
    </source>
</evidence>
<evidence type="ECO:0000256" key="4">
    <source>
        <dbReference type="SAM" id="Phobius"/>
    </source>
</evidence>
<sequence length="372" mass="43433">MLAAKLCTSAMSPMRLMIGLSVILFIFGISFFGTIMRQYRYETLTPLQVNRPYNRTQDAAGGAYLDDPTELLWRLWRPMVHGITEKTYRAADGKDYHLPDGDQIWTEPLGKKVLILDTDSRFAHEAGNLLNQTRLLRSEVEKKTAGRLTHMVYAGIHGYDYRFVRVPDFKDRHGTWTKVPVIREAAREYDVVVFLDADAGFVNMNLPLEWLLNYWKMTKDTSLALAKDPDSEHNQDSKGLVLLNTGFIIAQKNDRTQEILQELEDCPNDERWEGCSKWKFDWAHEQRAFGEYIRYDYNKTTDILALKYPEANGPVGSFVRHDWFKKRDPLEDMQNSFMDMLVTRTHMHFHEQLKHYYTDLGHMQHPLSDVEI</sequence>
<dbReference type="Pfam" id="PF05637">
    <property type="entry name" value="Glyco_transf_34"/>
    <property type="match status" value="1"/>
</dbReference>
<accession>A0AA39GAG3</accession>
<dbReference type="GO" id="GO:0006487">
    <property type="term" value="P:protein N-linked glycosylation"/>
    <property type="evidence" value="ECO:0007669"/>
    <property type="project" value="TreeGrafter"/>
</dbReference>
<name>A0AA39GAG3_SARSR</name>
<protein>
    <recommendedName>
        <fullName evidence="7">Nucleotide-diphospho-sugar transferase domain-containing protein</fullName>
    </recommendedName>
</protein>
<dbReference type="InterPro" id="IPR029044">
    <property type="entry name" value="Nucleotide-diphossugar_trans"/>
</dbReference>
<dbReference type="PANTHER" id="PTHR31306">
    <property type="entry name" value="ALPHA-1,6-MANNOSYLTRANSFERASE MNN11-RELATED"/>
    <property type="match status" value="1"/>
</dbReference>
<dbReference type="Gene3D" id="3.90.550.10">
    <property type="entry name" value="Spore Coat Polysaccharide Biosynthesis Protein SpsA, Chain A"/>
    <property type="match status" value="1"/>
</dbReference>
<keyword evidence="6" id="KW-1185">Reference proteome</keyword>
<evidence type="ECO:0000313" key="6">
    <source>
        <dbReference type="Proteomes" id="UP001175261"/>
    </source>
</evidence>
<feature type="transmembrane region" description="Helical" evidence="4">
    <location>
        <begin position="16"/>
        <end position="35"/>
    </location>
</feature>
<keyword evidence="4" id="KW-0812">Transmembrane</keyword>
<dbReference type="PANTHER" id="PTHR31306:SF3">
    <property type="entry name" value="NUCLEOTIDE-DIPHOSPHO-SUGAR TRANSFERASE DOMAIN-CONTAINING PROTEIN"/>
    <property type="match status" value="1"/>
</dbReference>
<evidence type="ECO:0008006" key="7">
    <source>
        <dbReference type="Google" id="ProtNLM"/>
    </source>
</evidence>
<dbReference type="GO" id="GO:0016757">
    <property type="term" value="F:glycosyltransferase activity"/>
    <property type="evidence" value="ECO:0007669"/>
    <property type="project" value="UniProtKB-KW"/>
</dbReference>
<keyword evidence="4" id="KW-1133">Transmembrane helix</keyword>
<dbReference type="InterPro" id="IPR008630">
    <property type="entry name" value="Glyco_trans_34"/>
</dbReference>